<dbReference type="eggNOG" id="COG0189">
    <property type="taxonomic scope" value="Bacteria"/>
</dbReference>
<evidence type="ECO:0000313" key="3">
    <source>
        <dbReference type="Proteomes" id="UP000007013"/>
    </source>
</evidence>
<reference evidence="2 3" key="1">
    <citation type="journal article" date="2011" name="J. Bacteriol.">
        <title>Genome sequence of the verrucomicrobium Opitutus terrae PB90-1, an abundant inhabitant of rice paddy soil ecosystems.</title>
        <authorList>
            <person name="van Passel M.W."/>
            <person name="Kant R."/>
            <person name="Palva A."/>
            <person name="Copeland A."/>
            <person name="Lucas S."/>
            <person name="Lapidus A."/>
            <person name="Glavina del Rio T."/>
            <person name="Pitluck S."/>
            <person name="Goltsman E."/>
            <person name="Clum A."/>
            <person name="Sun H."/>
            <person name="Schmutz J."/>
            <person name="Larimer F.W."/>
            <person name="Land M.L."/>
            <person name="Hauser L."/>
            <person name="Kyrpides N."/>
            <person name="Mikhailova N."/>
            <person name="Richardson P.P."/>
            <person name="Janssen P.H."/>
            <person name="de Vos W.M."/>
            <person name="Smidt H."/>
        </authorList>
    </citation>
    <scope>NUCLEOTIDE SEQUENCE [LARGE SCALE GENOMIC DNA]</scope>
    <source>
        <strain evidence="3">DSM 11246 / JCM 15787 / PB90-1</strain>
    </source>
</reference>
<sequence>MILILTNKQDVSADFVVRELRRRGAAYVRVNTEDLRTGECSFRLSPAPSVTIDRNGSSVKSSDIGAVWHRRPGHAFDEVPTPERPAPDEEKFVVEQWMVWIEALEVAISDGWMNPLTPASLFENKIRQLSLARRIGFTIPDTIVSNSPSAIKNFRREHHAGLAAKALYAPLLEGIDRDRFVFTSLVESGHLNDAAALRQAPTIFQEALIPKVDYRVTIVGTKIFAVKVCYPPQDGIDWRVSKAAVQFVPIELPAEIAGMCLKFVQNAGLVFGAIDLIESRGEWYFIEINPSGEWGWLQQPVGLPIAEAICDTLQALDTTR</sequence>
<dbReference type="Pfam" id="PF21068">
    <property type="entry name" value="ATPgraspMvdD"/>
    <property type="match status" value="1"/>
</dbReference>
<dbReference type="SUPFAM" id="SSF56059">
    <property type="entry name" value="Glutathione synthetase ATP-binding domain-like"/>
    <property type="match status" value="1"/>
</dbReference>
<dbReference type="GO" id="GO:0005737">
    <property type="term" value="C:cytoplasm"/>
    <property type="evidence" value="ECO:0007669"/>
    <property type="project" value="TreeGrafter"/>
</dbReference>
<dbReference type="OrthoDB" id="583309at2"/>
<dbReference type="RefSeq" id="WP_012374768.1">
    <property type="nucleotide sequence ID" value="NC_010571.1"/>
</dbReference>
<protein>
    <recommendedName>
        <fullName evidence="1">MvdD-like pre-ATP grasp domain-containing protein</fullName>
    </recommendedName>
</protein>
<dbReference type="AlphaFoldDB" id="B1ZYJ5"/>
<dbReference type="HOGENOM" id="CLU_055286_0_1_0"/>
<proteinExistence type="predicted"/>
<dbReference type="Gene3D" id="3.30.470.20">
    <property type="entry name" value="ATP-grasp fold, B domain"/>
    <property type="match status" value="1"/>
</dbReference>
<dbReference type="PANTHER" id="PTHR21621:SF0">
    <property type="entry name" value="BETA-CITRYLGLUTAMATE SYNTHASE B-RELATED"/>
    <property type="match status" value="1"/>
</dbReference>
<dbReference type="STRING" id="452637.Oter_1948"/>
<dbReference type="GO" id="GO:0018169">
    <property type="term" value="F:ribosomal S6-glutamic acid ligase activity"/>
    <property type="evidence" value="ECO:0007669"/>
    <property type="project" value="TreeGrafter"/>
</dbReference>
<feature type="domain" description="MvdD-like pre-ATP grasp" evidence="1">
    <location>
        <begin position="1"/>
        <end position="72"/>
    </location>
</feature>
<organism evidence="2 3">
    <name type="scientific">Opitutus terrae (strain DSM 11246 / JCM 15787 / PB90-1)</name>
    <dbReference type="NCBI Taxonomy" id="452637"/>
    <lineage>
        <taxon>Bacteria</taxon>
        <taxon>Pseudomonadati</taxon>
        <taxon>Verrucomicrobiota</taxon>
        <taxon>Opitutia</taxon>
        <taxon>Opitutales</taxon>
        <taxon>Opitutaceae</taxon>
        <taxon>Opitutus</taxon>
    </lineage>
</organism>
<dbReference type="KEGG" id="ote:Oter_1948"/>
<dbReference type="EMBL" id="CP001032">
    <property type="protein sequence ID" value="ACB75231.1"/>
    <property type="molecule type" value="Genomic_DNA"/>
</dbReference>
<gene>
    <name evidence="2" type="ordered locus">Oter_1948</name>
</gene>
<evidence type="ECO:0000259" key="1">
    <source>
        <dbReference type="Pfam" id="PF21068"/>
    </source>
</evidence>
<name>B1ZYJ5_OPITP</name>
<accession>B1ZYJ5</accession>
<evidence type="ECO:0000313" key="2">
    <source>
        <dbReference type="EMBL" id="ACB75231.1"/>
    </source>
</evidence>
<dbReference type="PANTHER" id="PTHR21621">
    <property type="entry name" value="RIBOSOMAL PROTEIN S6 MODIFICATION PROTEIN"/>
    <property type="match status" value="1"/>
</dbReference>
<dbReference type="InterPro" id="IPR048936">
    <property type="entry name" value="MvdD-like_ATPgrasp"/>
</dbReference>
<keyword evidence="3" id="KW-1185">Reference proteome</keyword>
<dbReference type="GO" id="GO:0009432">
    <property type="term" value="P:SOS response"/>
    <property type="evidence" value="ECO:0007669"/>
    <property type="project" value="TreeGrafter"/>
</dbReference>
<dbReference type="Proteomes" id="UP000007013">
    <property type="component" value="Chromosome"/>
</dbReference>